<comment type="caution">
    <text evidence="3">The sequence shown here is derived from an EMBL/GenBank/DDBJ whole genome shotgun (WGS) entry which is preliminary data.</text>
</comment>
<dbReference type="Proteomes" id="UP001570511">
    <property type="component" value="Unassembled WGS sequence"/>
</dbReference>
<evidence type="ECO:0000313" key="3">
    <source>
        <dbReference type="EMBL" id="MFA1610445.1"/>
    </source>
</evidence>
<evidence type="ECO:0000313" key="4">
    <source>
        <dbReference type="Proteomes" id="UP001570511"/>
    </source>
</evidence>
<protein>
    <submittedName>
        <fullName evidence="3">MinD/ParA family protein</fullName>
    </submittedName>
</protein>
<dbReference type="PANTHER" id="PTHR43384">
    <property type="entry name" value="SEPTUM SITE-DETERMINING PROTEIN MIND HOMOLOG, CHLOROPLASTIC-RELATED"/>
    <property type="match status" value="1"/>
</dbReference>
<dbReference type="AlphaFoldDB" id="A0ABD5ME01"/>
<reference evidence="3 4" key="1">
    <citation type="submission" date="2024-08" db="EMBL/GenBank/DDBJ databases">
        <title>Halobellus sp. MBLA0158 whole genome sequence.</title>
        <authorList>
            <person name="Hwang C.Y."/>
            <person name="Cho E.-S."/>
            <person name="Seo M.-J."/>
        </authorList>
    </citation>
    <scope>NUCLEOTIDE SEQUENCE [LARGE SCALE GENOMIC DNA]</scope>
    <source>
        <strain evidence="3 4">MBLA0158</strain>
    </source>
</reference>
<feature type="region of interest" description="Disordered" evidence="1">
    <location>
        <begin position="42"/>
        <end position="78"/>
    </location>
</feature>
<accession>A0ABD5ME01</accession>
<dbReference type="RefSeq" id="WP_372387988.1">
    <property type="nucleotide sequence ID" value="NZ_JBGNYA010000001.1"/>
</dbReference>
<dbReference type="PANTHER" id="PTHR43384:SF10">
    <property type="entry name" value="ATPASE INVOLVED IN CHROMOSOME PARTITIONING, PARA_MIND FAMILY"/>
    <property type="match status" value="1"/>
</dbReference>
<dbReference type="EMBL" id="JBGNYA010000001">
    <property type="protein sequence ID" value="MFA1610445.1"/>
    <property type="molecule type" value="Genomic_DNA"/>
</dbReference>
<proteinExistence type="predicted"/>
<evidence type="ECO:0000259" key="2">
    <source>
        <dbReference type="Pfam" id="PF01656"/>
    </source>
</evidence>
<dbReference type="InterPro" id="IPR002586">
    <property type="entry name" value="CobQ/CobB/MinD/ParA_Nub-bd_dom"/>
</dbReference>
<keyword evidence="4" id="KW-1185">Reference proteome</keyword>
<dbReference type="Pfam" id="PF01656">
    <property type="entry name" value="CbiA"/>
    <property type="match status" value="1"/>
</dbReference>
<dbReference type="InterPro" id="IPR027417">
    <property type="entry name" value="P-loop_NTPase"/>
</dbReference>
<dbReference type="InterPro" id="IPR050625">
    <property type="entry name" value="ParA/MinD_ATPase"/>
</dbReference>
<feature type="domain" description="CobQ/CobB/MinD/ParA nucleotide binding" evidence="2">
    <location>
        <begin position="2"/>
        <end position="153"/>
    </location>
</feature>
<evidence type="ECO:0000256" key="1">
    <source>
        <dbReference type="SAM" id="MobiDB-lite"/>
    </source>
</evidence>
<gene>
    <name evidence="3" type="ORF">OS889_05435</name>
</gene>
<organism evidence="3 4">
    <name type="scientific">Halobellus rubicundus</name>
    <dbReference type="NCBI Taxonomy" id="2996466"/>
    <lineage>
        <taxon>Archaea</taxon>
        <taxon>Methanobacteriati</taxon>
        <taxon>Methanobacteriota</taxon>
        <taxon>Stenosarchaea group</taxon>
        <taxon>Halobacteria</taxon>
        <taxon>Halobacteriales</taxon>
        <taxon>Haloferacaceae</taxon>
        <taxon>Halobellus</taxon>
    </lineage>
</organism>
<sequence length="198" mass="19819">MLAIAGGKGGSGKTTTTLGLARALDGPALAVDADCDLPNLHSLAGVPRDPPGGSPGHPDPDGRETLIRPAPRNAPDGIGNRLRRLADFGGRVLVDCPAGAGPDAAVPLRVADAVLLVATPCVPALRDAAKTAAMARALGTRVVGAVLVRARIEPPGVADLLGCPVLATVPPAATPLESPAVSRAYDGLARSLPDRQKA</sequence>
<dbReference type="SUPFAM" id="SSF52540">
    <property type="entry name" value="P-loop containing nucleoside triphosphate hydrolases"/>
    <property type="match status" value="1"/>
</dbReference>
<name>A0ABD5ME01_9EURY</name>
<dbReference type="Gene3D" id="3.40.50.300">
    <property type="entry name" value="P-loop containing nucleotide triphosphate hydrolases"/>
    <property type="match status" value="1"/>
</dbReference>